<comment type="caution">
    <text evidence="1">The sequence shown here is derived from an EMBL/GenBank/DDBJ whole genome shotgun (WGS) entry which is preliminary data.</text>
</comment>
<dbReference type="GeneID" id="98144988"/>
<dbReference type="EMBL" id="JBFXLQ010000043">
    <property type="protein sequence ID" value="KAL2864133.1"/>
    <property type="molecule type" value="Genomic_DNA"/>
</dbReference>
<evidence type="ECO:0000313" key="2">
    <source>
        <dbReference type="Proteomes" id="UP001610432"/>
    </source>
</evidence>
<keyword evidence="2" id="KW-1185">Reference proteome</keyword>
<reference evidence="1 2" key="1">
    <citation type="submission" date="2024-07" db="EMBL/GenBank/DDBJ databases">
        <title>Section-level genome sequencing and comparative genomics of Aspergillus sections Usti and Cavernicolus.</title>
        <authorList>
            <consortium name="Lawrence Berkeley National Laboratory"/>
            <person name="Nybo J.L."/>
            <person name="Vesth T.C."/>
            <person name="Theobald S."/>
            <person name="Frisvad J.C."/>
            <person name="Larsen T.O."/>
            <person name="Kjaerboelling I."/>
            <person name="Rothschild-Mancinelli K."/>
            <person name="Lyhne E.K."/>
            <person name="Kogle M.E."/>
            <person name="Barry K."/>
            <person name="Clum A."/>
            <person name="Na H."/>
            <person name="Ledsgaard L."/>
            <person name="Lin J."/>
            <person name="Lipzen A."/>
            <person name="Kuo A."/>
            <person name="Riley R."/>
            <person name="Mondo S."/>
            <person name="Labutti K."/>
            <person name="Haridas S."/>
            <person name="Pangalinan J."/>
            <person name="Salamov A.A."/>
            <person name="Simmons B.A."/>
            <person name="Magnuson J.K."/>
            <person name="Chen J."/>
            <person name="Drula E."/>
            <person name="Henrissat B."/>
            <person name="Wiebenga A."/>
            <person name="Lubbers R.J."/>
            <person name="Gomes A.C."/>
            <person name="Macurrencykelacurrency M.R."/>
            <person name="Stajich J."/>
            <person name="Grigoriev I.V."/>
            <person name="Mortensen U.H."/>
            <person name="De Vries R.P."/>
            <person name="Baker S.E."/>
            <person name="Andersen M.R."/>
        </authorList>
    </citation>
    <scope>NUCLEOTIDE SEQUENCE [LARGE SCALE GENOMIC DNA]</scope>
    <source>
        <strain evidence="1 2">CBS 449.75</strain>
    </source>
</reference>
<organism evidence="1 2">
    <name type="scientific">Aspergillus lucknowensis</name>
    <dbReference type="NCBI Taxonomy" id="176173"/>
    <lineage>
        <taxon>Eukaryota</taxon>
        <taxon>Fungi</taxon>
        <taxon>Dikarya</taxon>
        <taxon>Ascomycota</taxon>
        <taxon>Pezizomycotina</taxon>
        <taxon>Eurotiomycetes</taxon>
        <taxon>Eurotiomycetidae</taxon>
        <taxon>Eurotiales</taxon>
        <taxon>Aspergillaceae</taxon>
        <taxon>Aspergillus</taxon>
        <taxon>Aspergillus subgen. Nidulantes</taxon>
    </lineage>
</organism>
<evidence type="ECO:0000313" key="1">
    <source>
        <dbReference type="EMBL" id="KAL2864133.1"/>
    </source>
</evidence>
<gene>
    <name evidence="1" type="ORF">BJX67DRAFT_361750</name>
</gene>
<dbReference type="Proteomes" id="UP001610432">
    <property type="component" value="Unassembled WGS sequence"/>
</dbReference>
<proteinExistence type="predicted"/>
<name>A0ABR4LL51_9EURO</name>
<evidence type="ECO:0008006" key="3">
    <source>
        <dbReference type="Google" id="ProtNLM"/>
    </source>
</evidence>
<accession>A0ABR4LL51</accession>
<dbReference type="RefSeq" id="XP_070883112.1">
    <property type="nucleotide sequence ID" value="XM_071029916.1"/>
</dbReference>
<protein>
    <recommendedName>
        <fullName evidence="3">N-acetyltransferase domain-containing protein</fullName>
    </recommendedName>
</protein>
<sequence>MISPHTWRDNITAKCTHEGKTIGRAIARLIHRGMITRDFWEEMDECSLDVGKIAWMLFDWYGFLKDKFKSHSVHRGTGVWGSELDDGPLLIIEEMYITDIEWRRKGIGHAMAKQLLVVGEKCASSAKPRDMSPGLIALEFGSVAQFQKLSTVHAIVIPGYLKEDVKP</sequence>